<dbReference type="OMA" id="FEGWLFC"/>
<organism>
    <name type="scientific">Culex quinquefasciatus</name>
    <name type="common">Southern house mosquito</name>
    <name type="synonym">Culex pungens</name>
    <dbReference type="NCBI Taxonomy" id="7176"/>
    <lineage>
        <taxon>Eukaryota</taxon>
        <taxon>Metazoa</taxon>
        <taxon>Ecdysozoa</taxon>
        <taxon>Arthropoda</taxon>
        <taxon>Hexapoda</taxon>
        <taxon>Insecta</taxon>
        <taxon>Pterygota</taxon>
        <taxon>Neoptera</taxon>
        <taxon>Endopterygota</taxon>
        <taxon>Diptera</taxon>
        <taxon>Nematocera</taxon>
        <taxon>Culicoidea</taxon>
        <taxon>Culicidae</taxon>
        <taxon>Culicinae</taxon>
        <taxon>Culicini</taxon>
        <taxon>Culex</taxon>
        <taxon>Culex</taxon>
    </lineage>
</organism>
<evidence type="ECO:0000313" key="12">
    <source>
        <dbReference type="EMBL" id="EDS43594.1"/>
    </source>
</evidence>
<keyword evidence="7 9" id="KW-0443">Lipid metabolism</keyword>
<dbReference type="eggNOG" id="KOG2987">
    <property type="taxonomic scope" value="Eukaryota"/>
</dbReference>
<evidence type="ECO:0000256" key="8">
    <source>
        <dbReference type="ARBA" id="ARBA00023136"/>
    </source>
</evidence>
<name>B0XA97_CULQU</name>
<dbReference type="OrthoDB" id="200948at2759"/>
<protein>
    <recommendedName>
        <fullName evidence="3">sphingolipid 4-desaturase</fullName>
        <ecNumber evidence="3">1.14.19.17</ecNumber>
    </recommendedName>
</protein>
<dbReference type="InterPro" id="IPR013866">
    <property type="entry name" value="Sphingolipid_d4-desaturase_N"/>
</dbReference>
<evidence type="ECO:0000256" key="1">
    <source>
        <dbReference type="ARBA" id="ARBA00004141"/>
    </source>
</evidence>
<evidence type="ECO:0000256" key="10">
    <source>
        <dbReference type="SAM" id="Phobius"/>
    </source>
</evidence>
<dbReference type="CDD" id="cd03508">
    <property type="entry name" value="Delta4-sphingolipid-FADS-like"/>
    <property type="match status" value="1"/>
</dbReference>
<feature type="transmembrane region" description="Helical" evidence="10">
    <location>
        <begin position="210"/>
        <end position="231"/>
    </location>
</feature>
<dbReference type="STRING" id="7176.B0XA97"/>
<dbReference type="GO" id="GO:0046513">
    <property type="term" value="P:ceramide biosynthetic process"/>
    <property type="evidence" value="ECO:0007669"/>
    <property type="project" value="TreeGrafter"/>
</dbReference>
<dbReference type="EnsemblMetazoa" id="CPIJ016440-RA">
    <property type="protein sequence ID" value="CPIJ016440-PA"/>
    <property type="gene ID" value="CPIJ016440"/>
</dbReference>
<dbReference type="VEuPathDB" id="VectorBase:CPIJ016440"/>
<dbReference type="InterPro" id="IPR005804">
    <property type="entry name" value="FA_desaturase_dom"/>
</dbReference>
<evidence type="ECO:0000256" key="2">
    <source>
        <dbReference type="ARBA" id="ARBA00006146"/>
    </source>
</evidence>
<evidence type="ECO:0000313" key="14">
    <source>
        <dbReference type="Proteomes" id="UP000002320"/>
    </source>
</evidence>
<sequence length="325" mass="37748">MGQHVSRTDFEWVYNEQPHIGRRDVMLKKYPEIKKLYGPDPKFKYIVTAMVLMQIFMLQVMQDQSWKMIVLVAYCFGGVINHSLMLANHEISHNIAFGYGRPLANRYFGMWCNLPIGFPMSVSFKKYHILHHRHLADEHLDPDVPSILEAKLFCTTLGKFIWVVLQPLFYAIRPLFVNPLPVERLEVINTIVQLAFNTAVVYLFGWKAMFYLIIGSLLAMGLHPVAGHFIAEHYMYAKGFETYSYYGPLNWITFNVGYHNEHHDFPAIPGSRLPEVRKIAPEFYDTIPQHTSWVRVLYDFVMDPAIGPYARIKRRSVEKASKGES</sequence>
<dbReference type="Pfam" id="PF08557">
    <property type="entry name" value="Lipid_DES"/>
    <property type="match status" value="1"/>
</dbReference>
<evidence type="ECO:0000256" key="5">
    <source>
        <dbReference type="ARBA" id="ARBA00022989"/>
    </source>
</evidence>
<feature type="domain" description="Sphingolipid delta4-desaturase N-terminal" evidence="11">
    <location>
        <begin position="5"/>
        <end position="43"/>
    </location>
</feature>
<evidence type="ECO:0000256" key="7">
    <source>
        <dbReference type="ARBA" id="ARBA00023098"/>
    </source>
</evidence>
<evidence type="ECO:0000259" key="11">
    <source>
        <dbReference type="SMART" id="SM01269"/>
    </source>
</evidence>
<proteinExistence type="inferred from homology"/>
<dbReference type="VEuPathDB" id="VectorBase:CQUJHB002164"/>
<comment type="subcellular location">
    <subcellularLocation>
        <location evidence="1">Membrane</location>
        <topology evidence="1">Multi-pass membrane protein</topology>
    </subcellularLocation>
</comment>
<reference evidence="13" key="2">
    <citation type="submission" date="2021-02" db="UniProtKB">
        <authorList>
            <consortium name="EnsemblMetazoa"/>
        </authorList>
    </citation>
    <scope>IDENTIFICATION</scope>
    <source>
        <strain evidence="13">JHB</strain>
    </source>
</reference>
<feature type="transmembrane region" description="Helical" evidence="10">
    <location>
        <begin position="108"/>
        <end position="130"/>
    </location>
</feature>
<feature type="transmembrane region" description="Helical" evidence="10">
    <location>
        <begin position="150"/>
        <end position="172"/>
    </location>
</feature>
<keyword evidence="6 9" id="KW-0560">Oxidoreductase</keyword>
<keyword evidence="5 10" id="KW-1133">Transmembrane helix</keyword>
<dbReference type="EC" id="1.14.19.17" evidence="3"/>
<reference evidence="12" key="1">
    <citation type="submission" date="2007-03" db="EMBL/GenBank/DDBJ databases">
        <title>Annotation of Culex pipiens quinquefasciatus.</title>
        <authorList>
            <consortium name="The Broad Institute Genome Sequencing Platform"/>
            <person name="Atkinson P.W."/>
            <person name="Hemingway J."/>
            <person name="Christensen B.M."/>
            <person name="Higgs S."/>
            <person name="Kodira C."/>
            <person name="Hannick L."/>
            <person name="Megy K."/>
            <person name="O'Leary S."/>
            <person name="Pearson M."/>
            <person name="Haas B.J."/>
            <person name="Mauceli E."/>
            <person name="Wortman J.R."/>
            <person name="Lee N.H."/>
            <person name="Guigo R."/>
            <person name="Stanke M."/>
            <person name="Alvarado L."/>
            <person name="Amedeo P."/>
            <person name="Antoine C.H."/>
            <person name="Arensburger P."/>
            <person name="Bidwell S.L."/>
            <person name="Crawford M."/>
            <person name="Camaro F."/>
            <person name="Devon K."/>
            <person name="Engels R."/>
            <person name="Hammond M."/>
            <person name="Howarth C."/>
            <person name="Koehrsen M."/>
            <person name="Lawson D."/>
            <person name="Montgomery P."/>
            <person name="Nene V."/>
            <person name="Nusbaum C."/>
            <person name="Puiu D."/>
            <person name="Romero-Severson J."/>
            <person name="Severson D.W."/>
            <person name="Shumway M."/>
            <person name="Sisk P."/>
            <person name="Stolte C."/>
            <person name="Zeng Q."/>
            <person name="Eisenstadt E."/>
            <person name="Fraser-Liggett C."/>
            <person name="Strausberg R."/>
            <person name="Galagan J."/>
            <person name="Birren B."/>
            <person name="Collins F.H."/>
        </authorList>
    </citation>
    <scope>NUCLEOTIDE SEQUENCE [LARGE SCALE GENOMIC DNA]</scope>
    <source>
        <strain evidence="12">JHB</strain>
    </source>
</reference>
<dbReference type="HOGENOM" id="CLU_032156_0_0_1"/>
<dbReference type="InParanoid" id="B0XA97"/>
<dbReference type="GO" id="GO:0042284">
    <property type="term" value="F:sphingolipid delta-4 desaturase activity"/>
    <property type="evidence" value="ECO:0007669"/>
    <property type="project" value="UniProtKB-UniRule"/>
</dbReference>
<evidence type="ECO:0000256" key="6">
    <source>
        <dbReference type="ARBA" id="ARBA00023002"/>
    </source>
</evidence>
<keyword evidence="8 9" id="KW-0472">Membrane</keyword>
<keyword evidence="14" id="KW-1185">Reference proteome</keyword>
<evidence type="ECO:0000256" key="9">
    <source>
        <dbReference type="PIRNR" id="PIRNR017228"/>
    </source>
</evidence>
<feature type="transmembrane region" description="Helical" evidence="10">
    <location>
        <begin position="68"/>
        <end position="87"/>
    </location>
</feature>
<accession>B0XA97</accession>
<dbReference type="PANTHER" id="PTHR12879">
    <property type="entry name" value="SPHINGOLIPID DELTA 4 DESATURASE/C-4 HYDROXYLASE PROTEIN DES2"/>
    <property type="match status" value="1"/>
</dbReference>
<feature type="transmembrane region" description="Helical" evidence="10">
    <location>
        <begin position="184"/>
        <end position="204"/>
    </location>
</feature>
<keyword evidence="4 10" id="KW-0812">Transmembrane</keyword>
<dbReference type="Proteomes" id="UP000002320">
    <property type="component" value="Unassembled WGS sequence"/>
</dbReference>
<dbReference type="PIRSF" id="PIRSF017228">
    <property type="entry name" value="Sphnglp_dlt4_des"/>
    <property type="match status" value="1"/>
</dbReference>
<dbReference type="AlphaFoldDB" id="B0XA97"/>
<evidence type="ECO:0000313" key="13">
    <source>
        <dbReference type="EnsemblMetazoa" id="CPIJ016440-PA"/>
    </source>
</evidence>
<dbReference type="GO" id="GO:0016020">
    <property type="term" value="C:membrane"/>
    <property type="evidence" value="ECO:0007669"/>
    <property type="project" value="UniProtKB-SubCell"/>
</dbReference>
<dbReference type="PANTHER" id="PTHR12879:SF8">
    <property type="entry name" value="SPHINGOLIPID DELTA(4)-DESATURASE DES1"/>
    <property type="match status" value="1"/>
</dbReference>
<dbReference type="SMART" id="SM01269">
    <property type="entry name" value="Lipid_DES"/>
    <property type="match status" value="1"/>
</dbReference>
<dbReference type="KEGG" id="cqu:CpipJ_CPIJ016440"/>
<dbReference type="InterPro" id="IPR011388">
    <property type="entry name" value="DES1/DES2"/>
</dbReference>
<evidence type="ECO:0000256" key="3">
    <source>
        <dbReference type="ARBA" id="ARBA00012021"/>
    </source>
</evidence>
<dbReference type="Pfam" id="PF00487">
    <property type="entry name" value="FA_desaturase"/>
    <property type="match status" value="1"/>
</dbReference>
<gene>
    <name evidence="13" type="primary">6049879</name>
    <name evidence="12" type="ORF">CpipJ_CPIJ016440</name>
</gene>
<dbReference type="EMBL" id="DS232572">
    <property type="protein sequence ID" value="EDS43594.1"/>
    <property type="molecule type" value="Genomic_DNA"/>
</dbReference>
<comment type="similarity">
    <text evidence="2 9">Belongs to the fatty acid desaturase type 1 family. DEGS subfamily.</text>
</comment>
<evidence type="ECO:0000256" key="4">
    <source>
        <dbReference type="ARBA" id="ARBA00022692"/>
    </source>
</evidence>